<protein>
    <submittedName>
        <fullName evidence="2">Uncharacterized protein</fullName>
    </submittedName>
</protein>
<dbReference type="SUPFAM" id="SSF53474">
    <property type="entry name" value="alpha/beta-Hydrolases"/>
    <property type="match status" value="1"/>
</dbReference>
<dbReference type="EMBL" id="JAACJL010000017">
    <property type="protein sequence ID" value="KAF4618969.1"/>
    <property type="molecule type" value="Genomic_DNA"/>
</dbReference>
<keyword evidence="3" id="KW-1185">Reference proteome</keyword>
<dbReference type="Gene3D" id="3.40.50.1820">
    <property type="entry name" value="alpha/beta hydrolase"/>
    <property type="match status" value="1"/>
</dbReference>
<evidence type="ECO:0000313" key="2">
    <source>
        <dbReference type="EMBL" id="KAF4618969.1"/>
    </source>
</evidence>
<accession>A0A8H4QY49</accession>
<proteinExistence type="predicted"/>
<dbReference type="Proteomes" id="UP000521872">
    <property type="component" value="Unassembled WGS sequence"/>
</dbReference>
<dbReference type="InterPro" id="IPR029058">
    <property type="entry name" value="AB_hydrolase_fold"/>
</dbReference>
<reference evidence="2 3" key="1">
    <citation type="submission" date="2019-12" db="EMBL/GenBank/DDBJ databases">
        <authorList>
            <person name="Floudas D."/>
            <person name="Bentzer J."/>
            <person name="Ahren D."/>
            <person name="Johansson T."/>
            <person name="Persson P."/>
            <person name="Tunlid A."/>
        </authorList>
    </citation>
    <scope>NUCLEOTIDE SEQUENCE [LARGE SCALE GENOMIC DNA]</scope>
    <source>
        <strain evidence="2 3">CBS 102.39</strain>
    </source>
</reference>
<sequence length="251" mass="28799">MQSKDTCEDHKVPSEREKGDSGGLWAEVERGGGIEHDYCQRYRRNVDDDEVREGVVVEGKPQFLLKLETSHHARQPIGLRRLVLANCPASTDLITEGVVRHIKEGLPPGTYEIFEKHEREGTTDSKEYQDAEKMFHQKHTGCTLDPWPEELLTSFSEASNDKSAHRAMNCQSYLRNGGNNKDWSVVPILHQILSPTLLLHSPTDLVHEIAMQPFFERIPKVKWVEFYNSSHLAQFEEPERYFKVVSDFLLG</sequence>
<dbReference type="AlphaFoldDB" id="A0A8H4QY49"/>
<organism evidence="2 3">
    <name type="scientific">Agrocybe pediades</name>
    <dbReference type="NCBI Taxonomy" id="84607"/>
    <lineage>
        <taxon>Eukaryota</taxon>
        <taxon>Fungi</taxon>
        <taxon>Dikarya</taxon>
        <taxon>Basidiomycota</taxon>
        <taxon>Agaricomycotina</taxon>
        <taxon>Agaricomycetes</taxon>
        <taxon>Agaricomycetidae</taxon>
        <taxon>Agaricales</taxon>
        <taxon>Agaricineae</taxon>
        <taxon>Strophariaceae</taxon>
        <taxon>Agrocybe</taxon>
    </lineage>
</organism>
<gene>
    <name evidence="2" type="ORF">D9613_010079</name>
</gene>
<comment type="caution">
    <text evidence="2">The sequence shown here is derived from an EMBL/GenBank/DDBJ whole genome shotgun (WGS) entry which is preliminary data.</text>
</comment>
<name>A0A8H4QY49_9AGAR</name>
<feature type="region of interest" description="Disordered" evidence="1">
    <location>
        <begin position="1"/>
        <end position="25"/>
    </location>
</feature>
<evidence type="ECO:0000256" key="1">
    <source>
        <dbReference type="SAM" id="MobiDB-lite"/>
    </source>
</evidence>
<evidence type="ECO:0000313" key="3">
    <source>
        <dbReference type="Proteomes" id="UP000521872"/>
    </source>
</evidence>
<feature type="compositionally biased region" description="Basic and acidic residues" evidence="1">
    <location>
        <begin position="1"/>
        <end position="20"/>
    </location>
</feature>